<evidence type="ECO:0000313" key="14">
    <source>
        <dbReference type="Proteomes" id="UP000555275"/>
    </source>
</evidence>
<accession>A0A7L0SRJ8</accession>
<evidence type="ECO:0000256" key="3">
    <source>
        <dbReference type="ARBA" id="ARBA00003917"/>
    </source>
</evidence>
<organism evidence="13 14">
    <name type="scientific">Podilymbus podiceps</name>
    <name type="common">Pied-billed grebe</name>
    <dbReference type="NCBI Taxonomy" id="9252"/>
    <lineage>
        <taxon>Eukaryota</taxon>
        <taxon>Metazoa</taxon>
        <taxon>Chordata</taxon>
        <taxon>Craniata</taxon>
        <taxon>Vertebrata</taxon>
        <taxon>Euteleostomi</taxon>
        <taxon>Archelosauria</taxon>
        <taxon>Archosauria</taxon>
        <taxon>Dinosauria</taxon>
        <taxon>Saurischia</taxon>
        <taxon>Theropoda</taxon>
        <taxon>Coelurosauria</taxon>
        <taxon>Aves</taxon>
        <taxon>Neognathae</taxon>
        <taxon>Neoaves</taxon>
        <taxon>Mirandornithes</taxon>
        <taxon>Podicipediformes</taxon>
        <taxon>Podicipedidae</taxon>
        <taxon>Podilymbus</taxon>
    </lineage>
</organism>
<evidence type="ECO:0000256" key="7">
    <source>
        <dbReference type="ARBA" id="ARBA00022833"/>
    </source>
</evidence>
<dbReference type="InterPro" id="IPR018152">
    <property type="entry name" value="SOD_Cu/Zn_BS"/>
</dbReference>
<comment type="function">
    <text evidence="3">Destroys radicals which are normally produced within the cells and which are toxic to biological systems.</text>
</comment>
<feature type="domain" description="Superoxide dismutase copper/zinc binding" evidence="12">
    <location>
        <begin position="16"/>
        <end position="159"/>
    </location>
</feature>
<dbReference type="PRINTS" id="PR00068">
    <property type="entry name" value="CUZNDISMTASE"/>
</dbReference>
<proteinExistence type="inferred from homology"/>
<protein>
    <recommendedName>
        <fullName evidence="5">superoxide dismutase</fullName>
        <ecNumber evidence="5">1.15.1.1</ecNumber>
    </recommendedName>
</protein>
<comment type="cofactor">
    <cofactor evidence="1">
        <name>Cu cation</name>
        <dbReference type="ChEBI" id="CHEBI:23378"/>
    </cofactor>
</comment>
<dbReference type="PROSITE" id="PS00087">
    <property type="entry name" value="SOD_CU_ZN_1"/>
    <property type="match status" value="1"/>
</dbReference>
<dbReference type="OrthoDB" id="2015551at2759"/>
<keyword evidence="6" id="KW-0479">Metal-binding</keyword>
<name>A0A7L0SRJ8_PODPO</name>
<evidence type="ECO:0000256" key="5">
    <source>
        <dbReference type="ARBA" id="ARBA00012682"/>
    </source>
</evidence>
<keyword evidence="11" id="KW-0449">Lipoprotein</keyword>
<dbReference type="CDD" id="cd00305">
    <property type="entry name" value="Cu-Zn_Superoxide_Dismutase"/>
    <property type="match status" value="1"/>
</dbReference>
<dbReference type="EMBL" id="VXAO01000196">
    <property type="protein sequence ID" value="NXL44693.1"/>
    <property type="molecule type" value="Genomic_DNA"/>
</dbReference>
<dbReference type="GO" id="GO:0004784">
    <property type="term" value="F:superoxide dismutase activity"/>
    <property type="evidence" value="ECO:0007669"/>
    <property type="project" value="UniProtKB-EC"/>
</dbReference>
<comment type="cofactor">
    <cofactor evidence="2">
        <name>Zn(2+)</name>
        <dbReference type="ChEBI" id="CHEBI:29105"/>
    </cofactor>
</comment>
<keyword evidence="7" id="KW-0862">Zinc</keyword>
<keyword evidence="14" id="KW-1185">Reference proteome</keyword>
<comment type="similarity">
    <text evidence="4">Belongs to the Cu-Zn superoxide dismutase family.</text>
</comment>
<evidence type="ECO:0000256" key="8">
    <source>
        <dbReference type="ARBA" id="ARBA00022862"/>
    </source>
</evidence>
<evidence type="ECO:0000256" key="2">
    <source>
        <dbReference type="ARBA" id="ARBA00001947"/>
    </source>
</evidence>
<evidence type="ECO:0000313" key="13">
    <source>
        <dbReference type="EMBL" id="NXL44693.1"/>
    </source>
</evidence>
<dbReference type="Proteomes" id="UP000555275">
    <property type="component" value="Unassembled WGS sequence"/>
</dbReference>
<dbReference type="AlphaFoldDB" id="A0A7L0SRJ8"/>
<evidence type="ECO:0000256" key="10">
    <source>
        <dbReference type="ARBA" id="ARBA00023008"/>
    </source>
</evidence>
<dbReference type="InterPro" id="IPR001424">
    <property type="entry name" value="SOD_Cu_Zn_dom"/>
</dbReference>
<comment type="caution">
    <text evidence="13">The sequence shown here is derived from an EMBL/GenBank/DDBJ whole genome shotgun (WGS) entry which is preliminary data.</text>
</comment>
<dbReference type="InterPro" id="IPR036423">
    <property type="entry name" value="SOD-like_Cu/Zn_dom_sf"/>
</dbReference>
<dbReference type="InterPro" id="IPR024134">
    <property type="entry name" value="SOD_Cu/Zn_/chaperone"/>
</dbReference>
<reference evidence="13 14" key="1">
    <citation type="submission" date="2019-09" db="EMBL/GenBank/DDBJ databases">
        <title>Bird 10,000 Genomes (B10K) Project - Family phase.</title>
        <authorList>
            <person name="Zhang G."/>
        </authorList>
    </citation>
    <scope>NUCLEOTIDE SEQUENCE [LARGE SCALE GENOMIC DNA]</scope>
    <source>
        <strain evidence="13">B10K-DU-009-04</strain>
        <tissue evidence="13">Mixed tissue sample</tissue>
    </source>
</reference>
<keyword evidence="11" id="KW-0564">Palmitate</keyword>
<dbReference type="PANTHER" id="PTHR10003">
    <property type="entry name" value="SUPEROXIDE DISMUTASE CU-ZN -RELATED"/>
    <property type="match status" value="1"/>
</dbReference>
<evidence type="ECO:0000256" key="6">
    <source>
        <dbReference type="ARBA" id="ARBA00022723"/>
    </source>
</evidence>
<keyword evidence="9" id="KW-0560">Oxidoreductase</keyword>
<keyword evidence="10" id="KW-0186">Copper</keyword>
<feature type="non-terminal residue" evidence="13">
    <location>
        <position position="1"/>
    </location>
</feature>
<keyword evidence="8" id="KW-0049">Antioxidant</keyword>
<evidence type="ECO:0000256" key="4">
    <source>
        <dbReference type="ARBA" id="ARBA00010457"/>
    </source>
</evidence>
<evidence type="ECO:0000256" key="1">
    <source>
        <dbReference type="ARBA" id="ARBA00001935"/>
    </source>
</evidence>
<dbReference type="Pfam" id="PF00080">
    <property type="entry name" value="Sod_Cu"/>
    <property type="match status" value="1"/>
</dbReference>
<dbReference type="PROSITE" id="PS00332">
    <property type="entry name" value="SOD_CU_ZN_2"/>
    <property type="match status" value="1"/>
</dbReference>
<feature type="non-terminal residue" evidence="13">
    <location>
        <position position="164"/>
    </location>
</feature>
<dbReference type="GO" id="GO:0005507">
    <property type="term" value="F:copper ion binding"/>
    <property type="evidence" value="ECO:0007669"/>
    <property type="project" value="InterPro"/>
</dbReference>
<evidence type="ECO:0000259" key="12">
    <source>
        <dbReference type="Pfam" id="PF00080"/>
    </source>
</evidence>
<sequence length="164" mass="16660">MATLKAVCVMKGNGPVQGTIYFQQQARAAGGGPDPGNGPVKVTGRISGLADGDHGFHVHEFGDNTNGCTSAGAHFNPEGKQHGGPKDAERHVGDLGNVTAKGGVAEVEIEDNIISLSGPHSIVGRTMVVHEKCDDLGRGGDNESKLTGNAGPRLACGVIGIAKS</sequence>
<evidence type="ECO:0000256" key="9">
    <source>
        <dbReference type="ARBA" id="ARBA00023002"/>
    </source>
</evidence>
<gene>
    <name evidence="13" type="primary">Sod1</name>
    <name evidence="13" type="ORF">PODPOD_R11297</name>
</gene>
<evidence type="ECO:0000256" key="11">
    <source>
        <dbReference type="ARBA" id="ARBA00023139"/>
    </source>
</evidence>
<dbReference type="Gene3D" id="2.60.40.200">
    <property type="entry name" value="Superoxide dismutase, copper/zinc binding domain"/>
    <property type="match status" value="1"/>
</dbReference>
<dbReference type="EC" id="1.15.1.1" evidence="5"/>
<dbReference type="SUPFAM" id="SSF49329">
    <property type="entry name" value="Cu,Zn superoxide dismutase-like"/>
    <property type="match status" value="1"/>
</dbReference>
<dbReference type="FunFam" id="2.60.40.200:FF:000001">
    <property type="entry name" value="Superoxide dismutase [Cu-Zn]"/>
    <property type="match status" value="1"/>
</dbReference>